<dbReference type="PANTHER" id="PTHR48100">
    <property type="entry name" value="BROAD-SPECIFICITY PHOSPHATASE YOR283W-RELATED"/>
    <property type="match status" value="1"/>
</dbReference>
<dbReference type="SUPFAM" id="SSF53254">
    <property type="entry name" value="Phosphoglycerate mutase-like"/>
    <property type="match status" value="1"/>
</dbReference>
<dbReference type="InterPro" id="IPR013078">
    <property type="entry name" value="His_Pase_superF_clade-1"/>
</dbReference>
<dbReference type="Gene3D" id="3.40.50.1240">
    <property type="entry name" value="Phosphoglycerate mutase-like"/>
    <property type="match status" value="1"/>
</dbReference>
<dbReference type="InterPro" id="IPR050275">
    <property type="entry name" value="PGM_Phosphatase"/>
</dbReference>
<dbReference type="Proteomes" id="UP000659904">
    <property type="component" value="Unassembled WGS sequence"/>
</dbReference>
<gene>
    <name evidence="1" type="ORF">Cci01nite_35010</name>
</gene>
<keyword evidence="2" id="KW-1185">Reference proteome</keyword>
<dbReference type="GO" id="GO:0101006">
    <property type="term" value="F:protein histidine phosphatase activity"/>
    <property type="evidence" value="ECO:0007669"/>
    <property type="project" value="TreeGrafter"/>
</dbReference>
<reference evidence="1 2" key="1">
    <citation type="submission" date="2021-01" db="EMBL/GenBank/DDBJ databases">
        <title>Whole genome shotgun sequence of Catellatospora citrea NBRC 14495.</title>
        <authorList>
            <person name="Komaki H."/>
            <person name="Tamura T."/>
        </authorList>
    </citation>
    <scope>NUCLEOTIDE SEQUENCE [LARGE SCALE GENOMIC DNA]</scope>
    <source>
        <strain evidence="1 2">NBRC 14495</strain>
    </source>
</reference>
<protein>
    <submittedName>
        <fullName evidence="1">Phosphoglycerate mutase</fullName>
    </submittedName>
</protein>
<evidence type="ECO:0000313" key="1">
    <source>
        <dbReference type="EMBL" id="GIF98407.1"/>
    </source>
</evidence>
<dbReference type="PANTHER" id="PTHR48100:SF15">
    <property type="entry name" value="SEDOHEPTULOSE 1,7-BISPHOSPHATASE"/>
    <property type="match status" value="1"/>
</dbReference>
<dbReference type="EMBL" id="BONH01000015">
    <property type="protein sequence ID" value="GIF98407.1"/>
    <property type="molecule type" value="Genomic_DNA"/>
</dbReference>
<dbReference type="GO" id="GO:0070297">
    <property type="term" value="P:regulation of phosphorelay signal transduction system"/>
    <property type="evidence" value="ECO:0007669"/>
    <property type="project" value="TreeGrafter"/>
</dbReference>
<organism evidence="1 2">
    <name type="scientific">Catellatospora citrea</name>
    <dbReference type="NCBI Taxonomy" id="53366"/>
    <lineage>
        <taxon>Bacteria</taxon>
        <taxon>Bacillati</taxon>
        <taxon>Actinomycetota</taxon>
        <taxon>Actinomycetes</taxon>
        <taxon>Micromonosporales</taxon>
        <taxon>Micromonosporaceae</taxon>
        <taxon>Catellatospora</taxon>
    </lineage>
</organism>
<comment type="caution">
    <text evidence="1">The sequence shown here is derived from an EMBL/GenBank/DDBJ whole genome shotgun (WGS) entry which is preliminary data.</text>
</comment>
<sequence>MSHLVVIRHGATAPSSAGLYVGRTDPPLNESGCEQARAWRPFGRHHAGAHVYHSPLIRAEQTAVLGGFLSPAPSELLVEWDLGELEGSVAEVYRAQHPDWSLFLDGPPGGSGERPEAVAARARAAVSALYEPLADDEIGVFVAHGQFLKALATIMLGLPLREASAFALGPARAGVFTRRTTGRIALTGWNLPAPVHPAEFFRGLT</sequence>
<evidence type="ECO:0000313" key="2">
    <source>
        <dbReference type="Proteomes" id="UP000659904"/>
    </source>
</evidence>
<name>A0A8J3KES8_9ACTN</name>
<dbReference type="AlphaFoldDB" id="A0A8J3KES8"/>
<accession>A0A8J3KES8</accession>
<dbReference type="Pfam" id="PF00300">
    <property type="entry name" value="His_Phos_1"/>
    <property type="match status" value="1"/>
</dbReference>
<dbReference type="SMART" id="SM00855">
    <property type="entry name" value="PGAM"/>
    <property type="match status" value="1"/>
</dbReference>
<dbReference type="CDD" id="cd07067">
    <property type="entry name" value="HP_PGM_like"/>
    <property type="match status" value="1"/>
</dbReference>
<proteinExistence type="predicted"/>
<dbReference type="InterPro" id="IPR029033">
    <property type="entry name" value="His_PPase_superfam"/>
</dbReference>